<evidence type="ECO:0008006" key="4">
    <source>
        <dbReference type="Google" id="ProtNLM"/>
    </source>
</evidence>
<comment type="caution">
    <text evidence="2">The sequence shown here is derived from an EMBL/GenBank/DDBJ whole genome shotgun (WGS) entry which is preliminary data.</text>
</comment>
<accession>A0AAV4VW12</accession>
<dbReference type="AlphaFoldDB" id="A0AAV4VW12"/>
<dbReference type="Proteomes" id="UP001054945">
    <property type="component" value="Unassembled WGS sequence"/>
</dbReference>
<organism evidence="2 3">
    <name type="scientific">Caerostris extrusa</name>
    <name type="common">Bark spider</name>
    <name type="synonym">Caerostris bankana</name>
    <dbReference type="NCBI Taxonomy" id="172846"/>
    <lineage>
        <taxon>Eukaryota</taxon>
        <taxon>Metazoa</taxon>
        <taxon>Ecdysozoa</taxon>
        <taxon>Arthropoda</taxon>
        <taxon>Chelicerata</taxon>
        <taxon>Arachnida</taxon>
        <taxon>Araneae</taxon>
        <taxon>Araneomorphae</taxon>
        <taxon>Entelegynae</taxon>
        <taxon>Araneoidea</taxon>
        <taxon>Araneidae</taxon>
        <taxon>Caerostris</taxon>
    </lineage>
</organism>
<gene>
    <name evidence="2" type="ORF">CEXT_813831</name>
</gene>
<sequence>MLIIIIFCEIFSFRPRISAIPLVASELYFLFILQPSISFDVRRDSKFEKPISGRIQPDAISMWGRYGPPSSSPHPELISWDQDPEPDSHHGFTLVSRMIR</sequence>
<reference evidence="2 3" key="1">
    <citation type="submission" date="2021-06" db="EMBL/GenBank/DDBJ databases">
        <title>Caerostris extrusa draft genome.</title>
        <authorList>
            <person name="Kono N."/>
            <person name="Arakawa K."/>
        </authorList>
    </citation>
    <scope>NUCLEOTIDE SEQUENCE [LARGE SCALE GENOMIC DNA]</scope>
</reference>
<evidence type="ECO:0000313" key="2">
    <source>
        <dbReference type="EMBL" id="GIY74635.1"/>
    </source>
</evidence>
<feature type="region of interest" description="Disordered" evidence="1">
    <location>
        <begin position="68"/>
        <end position="89"/>
    </location>
</feature>
<keyword evidence="3" id="KW-1185">Reference proteome</keyword>
<evidence type="ECO:0000313" key="3">
    <source>
        <dbReference type="Proteomes" id="UP001054945"/>
    </source>
</evidence>
<protein>
    <recommendedName>
        <fullName evidence="4">Ycf15</fullName>
    </recommendedName>
</protein>
<proteinExistence type="predicted"/>
<dbReference type="EMBL" id="BPLR01015239">
    <property type="protein sequence ID" value="GIY74635.1"/>
    <property type="molecule type" value="Genomic_DNA"/>
</dbReference>
<evidence type="ECO:0000256" key="1">
    <source>
        <dbReference type="SAM" id="MobiDB-lite"/>
    </source>
</evidence>
<name>A0AAV4VW12_CAEEX</name>